<evidence type="ECO:0000256" key="1">
    <source>
        <dbReference type="SAM" id="Phobius"/>
    </source>
</evidence>
<keyword evidence="1" id="KW-1133">Transmembrane helix</keyword>
<comment type="caution">
    <text evidence="3">The sequence shown here is derived from an EMBL/GenBank/DDBJ whole genome shotgun (WGS) entry which is preliminary data.</text>
</comment>
<dbReference type="EMBL" id="MU167244">
    <property type="protein sequence ID" value="KAG0147730.1"/>
    <property type="molecule type" value="Genomic_DNA"/>
</dbReference>
<dbReference type="OrthoDB" id="2499821at2759"/>
<organism evidence="3 4">
    <name type="scientific">Cronartium quercuum f. sp. fusiforme G11</name>
    <dbReference type="NCBI Taxonomy" id="708437"/>
    <lineage>
        <taxon>Eukaryota</taxon>
        <taxon>Fungi</taxon>
        <taxon>Dikarya</taxon>
        <taxon>Basidiomycota</taxon>
        <taxon>Pucciniomycotina</taxon>
        <taxon>Pucciniomycetes</taxon>
        <taxon>Pucciniales</taxon>
        <taxon>Coleosporiaceae</taxon>
        <taxon>Cronartium</taxon>
    </lineage>
</organism>
<keyword evidence="4" id="KW-1185">Reference proteome</keyword>
<protein>
    <submittedName>
        <fullName evidence="3">Uncharacterized protein</fullName>
    </submittedName>
</protein>
<feature type="chain" id="PRO_5040370060" evidence="2">
    <location>
        <begin position="25"/>
        <end position="309"/>
    </location>
</feature>
<feature type="signal peptide" evidence="2">
    <location>
        <begin position="1"/>
        <end position="24"/>
    </location>
</feature>
<evidence type="ECO:0000256" key="2">
    <source>
        <dbReference type="SAM" id="SignalP"/>
    </source>
</evidence>
<keyword evidence="2" id="KW-0732">Signal</keyword>
<sequence>MMPSHQMFLLTLAISFFNLHLCSSFLHTSPLLAWSTAPGASMSPLLTDGPLEPFHADEQQLSLGATSSSFCPSGSSSLIILTLSSADHQDALERGYLSPDITQAYNSAAPESRLKLTHYPGSAVLRESVFPLLASRWKSNCRGKVIIEEVQAHNNIDQVFSRNLAEVSGPYTVIFTTTPFRKFGSLERRAFGKPSLTADGSKNSTMPDRNSGVLWRYSFFSDYLIIGILVVVFLLIPPVLLGAHALTAIESPKGLKTKMIGVIAESKPSGVMQCIFLYCLSWLTLEIGAQNFHSFMTFCHKVMIRINMA</sequence>
<evidence type="ECO:0000313" key="3">
    <source>
        <dbReference type="EMBL" id="KAG0147730.1"/>
    </source>
</evidence>
<feature type="transmembrane region" description="Helical" evidence="1">
    <location>
        <begin position="223"/>
        <end position="249"/>
    </location>
</feature>
<keyword evidence="1" id="KW-0472">Membrane</keyword>
<gene>
    <name evidence="3" type="ORF">CROQUDRAFT_655722</name>
</gene>
<proteinExistence type="predicted"/>
<keyword evidence="1" id="KW-0812">Transmembrane</keyword>
<name>A0A9P6TDI4_9BASI</name>
<accession>A0A9P6TDI4</accession>
<evidence type="ECO:0000313" key="4">
    <source>
        <dbReference type="Proteomes" id="UP000886653"/>
    </source>
</evidence>
<reference evidence="3" key="1">
    <citation type="submission" date="2013-11" db="EMBL/GenBank/DDBJ databases">
        <title>Genome sequence of the fusiform rust pathogen reveals effectors for host alternation and coevolution with pine.</title>
        <authorList>
            <consortium name="DOE Joint Genome Institute"/>
            <person name="Smith K."/>
            <person name="Pendleton A."/>
            <person name="Kubisiak T."/>
            <person name="Anderson C."/>
            <person name="Salamov A."/>
            <person name="Aerts A."/>
            <person name="Riley R."/>
            <person name="Clum A."/>
            <person name="Lindquist E."/>
            <person name="Ence D."/>
            <person name="Campbell M."/>
            <person name="Kronenberg Z."/>
            <person name="Feau N."/>
            <person name="Dhillon B."/>
            <person name="Hamelin R."/>
            <person name="Burleigh J."/>
            <person name="Smith J."/>
            <person name="Yandell M."/>
            <person name="Nelson C."/>
            <person name="Grigoriev I."/>
            <person name="Davis J."/>
        </authorList>
    </citation>
    <scope>NUCLEOTIDE SEQUENCE</scope>
    <source>
        <strain evidence="3">G11</strain>
    </source>
</reference>
<dbReference type="AlphaFoldDB" id="A0A9P6TDI4"/>
<dbReference type="Proteomes" id="UP000886653">
    <property type="component" value="Unassembled WGS sequence"/>
</dbReference>